<dbReference type="Pfam" id="PF07727">
    <property type="entry name" value="RVT_2"/>
    <property type="match status" value="1"/>
</dbReference>
<dbReference type="InterPro" id="IPR013103">
    <property type="entry name" value="RVT_2"/>
</dbReference>
<dbReference type="EMBL" id="CP126653">
    <property type="protein sequence ID" value="WJZ89462.1"/>
    <property type="molecule type" value="Genomic_DNA"/>
</dbReference>
<feature type="domain" description="Reverse transcriptase Ty1/copia-type" evidence="1">
    <location>
        <begin position="11"/>
        <end position="198"/>
    </location>
</feature>
<evidence type="ECO:0000313" key="2">
    <source>
        <dbReference type="EMBL" id="WJZ89462.1"/>
    </source>
</evidence>
<dbReference type="SUPFAM" id="SSF56672">
    <property type="entry name" value="DNA/RNA polymerases"/>
    <property type="match status" value="1"/>
</dbReference>
<reference evidence="2 3" key="1">
    <citation type="journal article" date="2023" name="Hortic Res">
        <title>The complete reference genome for grapevine (Vitis vinifera L.) genetics and breeding.</title>
        <authorList>
            <person name="Shi X."/>
            <person name="Cao S."/>
            <person name="Wang X."/>
            <person name="Huang S."/>
            <person name="Wang Y."/>
            <person name="Liu Z."/>
            <person name="Liu W."/>
            <person name="Leng X."/>
            <person name="Peng Y."/>
            <person name="Wang N."/>
            <person name="Wang Y."/>
            <person name="Ma Z."/>
            <person name="Xu X."/>
            <person name="Zhang F."/>
            <person name="Xue H."/>
            <person name="Zhong H."/>
            <person name="Wang Y."/>
            <person name="Zhang K."/>
            <person name="Velt A."/>
            <person name="Avia K."/>
            <person name="Holtgrawe D."/>
            <person name="Grimplet J."/>
            <person name="Matus J.T."/>
            <person name="Ware D."/>
            <person name="Wu X."/>
            <person name="Wang H."/>
            <person name="Liu C."/>
            <person name="Fang Y."/>
            <person name="Rustenholz C."/>
            <person name="Cheng Z."/>
            <person name="Xiao H."/>
            <person name="Zhou Y."/>
        </authorList>
    </citation>
    <scope>NUCLEOTIDE SEQUENCE [LARGE SCALE GENOMIC DNA]</scope>
    <source>
        <strain evidence="3">cv. Pinot noir / PN40024</strain>
        <tissue evidence="2">Leaf</tissue>
    </source>
</reference>
<dbReference type="Proteomes" id="UP001227230">
    <property type="component" value="Chromosome 6"/>
</dbReference>
<evidence type="ECO:0000259" key="1">
    <source>
        <dbReference type="Pfam" id="PF07727"/>
    </source>
</evidence>
<keyword evidence="3" id="KW-1185">Reference proteome</keyword>
<accession>A0ABY9C391</accession>
<protein>
    <recommendedName>
        <fullName evidence="1">Reverse transcriptase Ty1/copia-type domain-containing protein</fullName>
    </recommendedName>
</protein>
<name>A0ABY9C391_VITVI</name>
<sequence>MNEKTESLQNNHTWQLVEKPKNQKIVGCKWVFKRNEGILGIEDARFKAHLVAKGYAQKEVVDFNEVFSPVVKHSSIRVLLAMVALFDLESKQLDVKTAFLYGELEKQIYMHQPKGFIILGKENHVCLLKKSLYGLKQSPRQWYKRFDVFMIGNGYHRSEYNNCVYHKELFGDSFIYLLLYDDGMLIACKNMIEINRSKT</sequence>
<organism evidence="2 3">
    <name type="scientific">Vitis vinifera</name>
    <name type="common">Grape</name>
    <dbReference type="NCBI Taxonomy" id="29760"/>
    <lineage>
        <taxon>Eukaryota</taxon>
        <taxon>Viridiplantae</taxon>
        <taxon>Streptophyta</taxon>
        <taxon>Embryophyta</taxon>
        <taxon>Tracheophyta</taxon>
        <taxon>Spermatophyta</taxon>
        <taxon>Magnoliopsida</taxon>
        <taxon>eudicotyledons</taxon>
        <taxon>Gunneridae</taxon>
        <taxon>Pentapetalae</taxon>
        <taxon>rosids</taxon>
        <taxon>Vitales</taxon>
        <taxon>Vitaceae</taxon>
        <taxon>Viteae</taxon>
        <taxon>Vitis</taxon>
    </lineage>
</organism>
<dbReference type="InterPro" id="IPR043502">
    <property type="entry name" value="DNA/RNA_pol_sf"/>
</dbReference>
<proteinExistence type="predicted"/>
<evidence type="ECO:0000313" key="3">
    <source>
        <dbReference type="Proteomes" id="UP001227230"/>
    </source>
</evidence>
<gene>
    <name evidence="2" type="ORF">VitviT2T_008682</name>
</gene>